<keyword evidence="4" id="KW-1185">Reference proteome</keyword>
<protein>
    <submittedName>
        <fullName evidence="3">Barstar family protein</fullName>
    </submittedName>
</protein>
<dbReference type="InterPro" id="IPR035905">
    <property type="entry name" value="Barstar-like_sf"/>
</dbReference>
<reference evidence="3" key="1">
    <citation type="submission" date="2020-04" db="EMBL/GenBank/DDBJ databases">
        <title>A desert anoxygenic phototrophic bacterium fixes CO2 using RubisCO under aerobic conditions.</title>
        <authorList>
            <person name="Tang K."/>
        </authorList>
    </citation>
    <scope>NUCLEOTIDE SEQUENCE [LARGE SCALE GENOMIC DNA]</scope>
    <source>
        <strain evidence="3">MIMtkB3</strain>
    </source>
</reference>
<evidence type="ECO:0000259" key="2">
    <source>
        <dbReference type="Pfam" id="PF01337"/>
    </source>
</evidence>
<name>A0A858RAP9_9PROT</name>
<evidence type="ECO:0000256" key="1">
    <source>
        <dbReference type="ARBA" id="ARBA00006845"/>
    </source>
</evidence>
<proteinExistence type="inferred from homology"/>
<comment type="similarity">
    <text evidence="1">Belongs to the barstar family.</text>
</comment>
<dbReference type="KEGG" id="acru:HHL28_14060"/>
<dbReference type="AlphaFoldDB" id="A0A858RAP9"/>
<dbReference type="SUPFAM" id="SSF52038">
    <property type="entry name" value="Barstar-related"/>
    <property type="match status" value="1"/>
</dbReference>
<evidence type="ECO:0000313" key="3">
    <source>
        <dbReference type="EMBL" id="QJE74066.1"/>
    </source>
</evidence>
<dbReference type="Pfam" id="PF01337">
    <property type="entry name" value="Barstar"/>
    <property type="match status" value="1"/>
</dbReference>
<dbReference type="InterPro" id="IPR000468">
    <property type="entry name" value="Barstar"/>
</dbReference>
<gene>
    <name evidence="3" type="ORF">HHL28_14060</name>
</gene>
<dbReference type="Proteomes" id="UP000501891">
    <property type="component" value="Chromosome"/>
</dbReference>
<dbReference type="EMBL" id="CP051775">
    <property type="protein sequence ID" value="QJE74066.1"/>
    <property type="molecule type" value="Genomic_DNA"/>
</dbReference>
<accession>A0A858RAP9</accession>
<feature type="domain" description="Barstar (barnase inhibitor)" evidence="2">
    <location>
        <begin position="25"/>
        <end position="97"/>
    </location>
</feature>
<organism evidence="3 4">
    <name type="scientific">Aerophototrophica crusticola</name>
    <dbReference type="NCBI Taxonomy" id="1709002"/>
    <lineage>
        <taxon>Bacteria</taxon>
        <taxon>Pseudomonadati</taxon>
        <taxon>Pseudomonadota</taxon>
        <taxon>Alphaproteobacteria</taxon>
        <taxon>Rhodospirillales</taxon>
        <taxon>Rhodospirillaceae</taxon>
        <taxon>Aerophototrophica</taxon>
    </lineage>
</organism>
<dbReference type="Gene3D" id="3.30.370.10">
    <property type="entry name" value="Barstar-like"/>
    <property type="match status" value="1"/>
</dbReference>
<evidence type="ECO:0000313" key="4">
    <source>
        <dbReference type="Proteomes" id="UP000501891"/>
    </source>
</evidence>
<sequence length="150" mass="17651">MFAYYKDSFDLSGKDIYQMKIPACINSKEELLLVLKKAGKFPNYFGMNWDALNDCLSDLQWIKQRNVLIVHENLPALRKDEESIYIDILWSCSKRWEMINHGKISNIDKTALTHIHELHCVFPMHLKRKVEHIIKTAGIKENKQNKDISF</sequence>